<comment type="subcellular location">
    <subcellularLocation>
        <location evidence="1">Membrane</location>
    </subcellularLocation>
</comment>
<keyword evidence="2 5" id="KW-0812">Transmembrane</keyword>
<accession>B0Y3C4</accession>
<sequence length="159" mass="17546">MPGPGKVIVPLPEQNYNTNKYVRYSVVISAFAIVILSVLGSLYKSEHHGFVGSENDPEDGGAVAASIFTAVVIYAVSLSHHHPARLVWSRCADTLSSVVLLRFLCLPGLLAHEKPPGRCYIAKLDNFLYIPRKKTWNSPFDLCPSYETNGYVKCIRGHS</sequence>
<dbReference type="InterPro" id="IPR056552">
    <property type="entry name" value="Ribonucl_Kappa"/>
</dbReference>
<evidence type="ECO:0000256" key="4">
    <source>
        <dbReference type="ARBA" id="ARBA00023136"/>
    </source>
</evidence>
<dbReference type="VEuPathDB" id="FungiDB:AFUB_053710"/>
<dbReference type="EMBL" id="DS499597">
    <property type="protein sequence ID" value="EDP51365.1"/>
    <property type="molecule type" value="Genomic_DNA"/>
</dbReference>
<feature type="transmembrane region" description="Helical" evidence="5">
    <location>
        <begin position="62"/>
        <end position="80"/>
    </location>
</feature>
<organism evidence="6 7">
    <name type="scientific">Aspergillus fumigatus (strain CBS 144.89 / FGSC A1163 / CEA10)</name>
    <name type="common">Neosartorya fumigata</name>
    <dbReference type="NCBI Taxonomy" id="451804"/>
    <lineage>
        <taxon>Eukaryota</taxon>
        <taxon>Fungi</taxon>
        <taxon>Dikarya</taxon>
        <taxon>Ascomycota</taxon>
        <taxon>Pezizomycotina</taxon>
        <taxon>Eurotiomycetes</taxon>
        <taxon>Eurotiomycetidae</taxon>
        <taxon>Eurotiales</taxon>
        <taxon>Aspergillaceae</taxon>
        <taxon>Aspergillus</taxon>
        <taxon>Aspergillus subgen. Fumigati</taxon>
    </lineage>
</organism>
<dbReference type="Proteomes" id="UP000001699">
    <property type="component" value="Unassembled WGS sequence"/>
</dbReference>
<dbReference type="OrthoDB" id="67317at2759"/>
<dbReference type="Pfam" id="PF23489">
    <property type="entry name" value="V-ATPase_su_f"/>
    <property type="match status" value="1"/>
</dbReference>
<keyword evidence="7" id="KW-1185">Reference proteome</keyword>
<evidence type="ECO:0000313" key="7">
    <source>
        <dbReference type="Proteomes" id="UP000001699"/>
    </source>
</evidence>
<gene>
    <name evidence="6" type="ORF">AFUB_053710</name>
</gene>
<dbReference type="AlphaFoldDB" id="B0Y3C4"/>
<protein>
    <submittedName>
        <fullName evidence="6">Uncharacterized protein</fullName>
    </submittedName>
</protein>
<evidence type="ECO:0000256" key="5">
    <source>
        <dbReference type="SAM" id="Phobius"/>
    </source>
</evidence>
<reference evidence="6 7" key="1">
    <citation type="journal article" date="2008" name="PLoS Genet.">
        <title>Genomic islands in the pathogenic filamentous fungus Aspergillus fumigatus.</title>
        <authorList>
            <person name="Fedorova N.D."/>
            <person name="Khaldi N."/>
            <person name="Joardar V.S."/>
            <person name="Maiti R."/>
            <person name="Amedeo P."/>
            <person name="Anderson M.J."/>
            <person name="Crabtree J."/>
            <person name="Silva J.C."/>
            <person name="Badger J.H."/>
            <person name="Albarraq A."/>
            <person name="Angiuoli S."/>
            <person name="Bussey H."/>
            <person name="Bowyer P."/>
            <person name="Cotty P.J."/>
            <person name="Dyer P.S."/>
            <person name="Egan A."/>
            <person name="Galens K."/>
            <person name="Fraser-Liggett C.M."/>
            <person name="Haas B.J."/>
            <person name="Inman J.M."/>
            <person name="Kent R."/>
            <person name="Lemieux S."/>
            <person name="Malavazi I."/>
            <person name="Orvis J."/>
            <person name="Roemer T."/>
            <person name="Ronning C.M."/>
            <person name="Sundaram J.P."/>
            <person name="Sutton G."/>
            <person name="Turner G."/>
            <person name="Venter J.C."/>
            <person name="White O.R."/>
            <person name="Whitty B.R."/>
            <person name="Youngman P."/>
            <person name="Wolfe K.H."/>
            <person name="Goldman G.H."/>
            <person name="Wortman J.R."/>
            <person name="Jiang B."/>
            <person name="Denning D.W."/>
            <person name="Nierman W.C."/>
        </authorList>
    </citation>
    <scope>NUCLEOTIDE SEQUENCE [LARGE SCALE GENOMIC DNA]</scope>
    <source>
        <strain evidence="7">CBS 144.89 / FGSC A1163 / CEA10</strain>
    </source>
</reference>
<feature type="transmembrane region" description="Helical" evidence="5">
    <location>
        <begin position="21"/>
        <end position="42"/>
    </location>
</feature>
<keyword evidence="4 5" id="KW-0472">Membrane</keyword>
<evidence type="ECO:0000313" key="6">
    <source>
        <dbReference type="EMBL" id="EDP51365.1"/>
    </source>
</evidence>
<proteinExistence type="predicted"/>
<dbReference type="HOGENOM" id="CLU_1660315_0_0_1"/>
<name>B0Y3C4_ASPFC</name>
<evidence type="ECO:0000256" key="1">
    <source>
        <dbReference type="ARBA" id="ARBA00004370"/>
    </source>
</evidence>
<keyword evidence="3 5" id="KW-1133">Transmembrane helix</keyword>
<evidence type="ECO:0000256" key="2">
    <source>
        <dbReference type="ARBA" id="ARBA00022692"/>
    </source>
</evidence>
<dbReference type="GO" id="GO:0016020">
    <property type="term" value="C:membrane"/>
    <property type="evidence" value="ECO:0007669"/>
    <property type="project" value="UniProtKB-SubCell"/>
</dbReference>
<evidence type="ECO:0000256" key="3">
    <source>
        <dbReference type="ARBA" id="ARBA00022989"/>
    </source>
</evidence>